<evidence type="ECO:0000313" key="2">
    <source>
        <dbReference type="Proteomes" id="UP001295684"/>
    </source>
</evidence>
<dbReference type="AlphaFoldDB" id="A0AAD1XFU4"/>
<evidence type="ECO:0000313" key="1">
    <source>
        <dbReference type="EMBL" id="CAI2370422.1"/>
    </source>
</evidence>
<name>A0AAD1XFU4_EUPCR</name>
<comment type="caution">
    <text evidence="1">The sequence shown here is derived from an EMBL/GenBank/DDBJ whole genome shotgun (WGS) entry which is preliminary data.</text>
</comment>
<protein>
    <submittedName>
        <fullName evidence="1">Uncharacterized protein</fullName>
    </submittedName>
</protein>
<dbReference type="EMBL" id="CAMPGE010011600">
    <property type="protein sequence ID" value="CAI2370422.1"/>
    <property type="molecule type" value="Genomic_DNA"/>
</dbReference>
<organism evidence="1 2">
    <name type="scientific">Euplotes crassus</name>
    <dbReference type="NCBI Taxonomy" id="5936"/>
    <lineage>
        <taxon>Eukaryota</taxon>
        <taxon>Sar</taxon>
        <taxon>Alveolata</taxon>
        <taxon>Ciliophora</taxon>
        <taxon>Intramacronucleata</taxon>
        <taxon>Spirotrichea</taxon>
        <taxon>Hypotrichia</taxon>
        <taxon>Euplotida</taxon>
        <taxon>Euplotidae</taxon>
        <taxon>Moneuplotes</taxon>
    </lineage>
</organism>
<reference evidence="1" key="1">
    <citation type="submission" date="2023-07" db="EMBL/GenBank/DDBJ databases">
        <authorList>
            <consortium name="AG Swart"/>
            <person name="Singh M."/>
            <person name="Singh A."/>
            <person name="Seah K."/>
            <person name="Emmerich C."/>
        </authorList>
    </citation>
    <scope>NUCLEOTIDE SEQUENCE</scope>
    <source>
        <strain evidence="1">DP1</strain>
    </source>
</reference>
<keyword evidence="2" id="KW-1185">Reference proteome</keyword>
<dbReference type="Proteomes" id="UP001295684">
    <property type="component" value="Unassembled WGS sequence"/>
</dbReference>
<sequence length="343" mass="40208">MDDQILPLLYKQATPVIVGEYFSNYTENLFKISETVYKDKINKQAEVSTSAVPKFVTSKESAWLSSLSFDSSNKLSPPPEGFQKAFTERKKSEEELKDSSKLDKEPNSSPTIEIDLENEEEKKVIMEEDKTLSYELPVMQPHAHNCRKTTKKVFTNQSPHWKRIDVKQKKITRGLSHLCKSFINKWMKSSKDRKRNFFESLDYLLKEYFPSIYQDKRIEALGSIGKIILMIKFEKEVSSSKYLTQKEKTKILNYGKNFTKCKNKCSTSREREMICESGPVLMGKILYISSAKLQEEFWGKIFCRKNQIIFNREEYVTTLIEDIERIPIYTTIDLDEFYKKENL</sequence>
<accession>A0AAD1XFU4</accession>
<proteinExistence type="predicted"/>
<gene>
    <name evidence="1" type="ORF">ECRASSUSDP1_LOCUS11734</name>
</gene>